<proteinExistence type="predicted"/>
<dbReference type="PROSITE" id="PS51257">
    <property type="entry name" value="PROKAR_LIPOPROTEIN"/>
    <property type="match status" value="1"/>
</dbReference>
<evidence type="ECO:0000256" key="1">
    <source>
        <dbReference type="SAM" id="SignalP"/>
    </source>
</evidence>
<dbReference type="Proteomes" id="UP001223743">
    <property type="component" value="Unassembled WGS sequence"/>
</dbReference>
<gene>
    <name evidence="2" type="ORF">QO015_000693</name>
</gene>
<sequence>MRTMMIVLALAFGASGLAACSTDSSMTTAERNAAAIRAFEPVNACGPGGTQDINQCSSNR</sequence>
<dbReference type="EMBL" id="JAUSWJ010000001">
    <property type="protein sequence ID" value="MDQ0515080.1"/>
    <property type="molecule type" value="Genomic_DNA"/>
</dbReference>
<keyword evidence="3" id="KW-1185">Reference proteome</keyword>
<evidence type="ECO:0000313" key="2">
    <source>
        <dbReference type="EMBL" id="MDQ0515080.1"/>
    </source>
</evidence>
<evidence type="ECO:0008006" key="4">
    <source>
        <dbReference type="Google" id="ProtNLM"/>
    </source>
</evidence>
<evidence type="ECO:0000313" key="3">
    <source>
        <dbReference type="Proteomes" id="UP001223743"/>
    </source>
</evidence>
<reference evidence="2 3" key="1">
    <citation type="submission" date="2023-07" db="EMBL/GenBank/DDBJ databases">
        <title>Genomic Encyclopedia of Type Strains, Phase IV (KMG-IV): sequencing the most valuable type-strain genomes for metagenomic binning, comparative biology and taxonomic classification.</title>
        <authorList>
            <person name="Goeker M."/>
        </authorList>
    </citation>
    <scope>NUCLEOTIDE SEQUENCE [LARGE SCALE GENOMIC DNA]</scope>
    <source>
        <strain evidence="2 3">B1-1</strain>
    </source>
</reference>
<accession>A0ABU0M292</accession>
<dbReference type="RefSeq" id="WP_266281444.1">
    <property type="nucleotide sequence ID" value="NZ_JAPKNF010000001.1"/>
</dbReference>
<organism evidence="2 3">
    <name type="scientific">Kaistia geumhonensis</name>
    <dbReference type="NCBI Taxonomy" id="410839"/>
    <lineage>
        <taxon>Bacteria</taxon>
        <taxon>Pseudomonadati</taxon>
        <taxon>Pseudomonadota</taxon>
        <taxon>Alphaproteobacteria</taxon>
        <taxon>Hyphomicrobiales</taxon>
        <taxon>Kaistiaceae</taxon>
        <taxon>Kaistia</taxon>
    </lineage>
</organism>
<comment type="caution">
    <text evidence="2">The sequence shown here is derived from an EMBL/GenBank/DDBJ whole genome shotgun (WGS) entry which is preliminary data.</text>
</comment>
<feature type="signal peptide" evidence="1">
    <location>
        <begin position="1"/>
        <end position="19"/>
    </location>
</feature>
<feature type="chain" id="PRO_5045999260" description="Lipoprotein" evidence="1">
    <location>
        <begin position="20"/>
        <end position="60"/>
    </location>
</feature>
<protein>
    <recommendedName>
        <fullName evidence="4">Lipoprotein</fullName>
    </recommendedName>
</protein>
<keyword evidence="1" id="KW-0732">Signal</keyword>
<name>A0ABU0M292_9HYPH</name>